<evidence type="ECO:0000256" key="1">
    <source>
        <dbReference type="ARBA" id="ARBA00004141"/>
    </source>
</evidence>
<dbReference type="PANTHER" id="PTHR43019:SF23">
    <property type="entry name" value="PROTEASE DO-LIKE 5, CHLOROPLASTIC"/>
    <property type="match status" value="1"/>
</dbReference>
<evidence type="ECO:0000313" key="7">
    <source>
        <dbReference type="Proteomes" id="UP001224674"/>
    </source>
</evidence>
<dbReference type="InterPro" id="IPR009003">
    <property type="entry name" value="Peptidase_S1_PA"/>
</dbReference>
<organism evidence="6 7">
    <name type="scientific">Auritidibacter ignavus</name>
    <dbReference type="NCBI Taxonomy" id="678932"/>
    <lineage>
        <taxon>Bacteria</taxon>
        <taxon>Bacillati</taxon>
        <taxon>Actinomycetota</taxon>
        <taxon>Actinomycetes</taxon>
        <taxon>Micrococcales</taxon>
        <taxon>Micrococcaceae</taxon>
        <taxon>Auritidibacter</taxon>
    </lineage>
</organism>
<keyword evidence="6" id="KW-0645">Protease</keyword>
<feature type="transmembrane region" description="Helical" evidence="5">
    <location>
        <begin position="29"/>
        <end position="47"/>
    </location>
</feature>
<proteinExistence type="predicted"/>
<dbReference type="GO" id="GO:0006508">
    <property type="term" value="P:proteolysis"/>
    <property type="evidence" value="ECO:0007669"/>
    <property type="project" value="UniProtKB-KW"/>
</dbReference>
<dbReference type="AlphaFoldDB" id="A0AAJ6AGL6"/>
<evidence type="ECO:0000313" key="6">
    <source>
        <dbReference type="EMBL" id="WGH93018.1"/>
    </source>
</evidence>
<sequence length="393" mass="41528">MFLTWLDWVLLVVLVIVFINGIRQGLWVSAGRMLGFVLGTIAAFFLMPEVNRFVDSPMWRIVAMVVCAVVLVGIGMAIGVAVGRAVRLRVNAPIARRVDKVLGGIVNTAIASVLIALLAFSLSSMGMPQLTQTIKESRVIAFVTKLTPESGRTFVASLWTDFLDSGVIPELGPMLQSQGPVEDNAVRPPNDAVQQAGQATVRITGTAFECGQNQTGSGFAVEPQRVVTNAHVVAGVEGPTVEDLDGNVYRASVVYFDPETDLAILQIPDADLPTLEIGRGLNIDDDAYALGFPAGGPYRITTGKVQAEGPATLNNIYGQNPHLTSIYQLASDIREGNSGGPLVDDTGQVAGVIFAKAPDAQVGYAITAEEAGSVLISAQSYTEPVSTGQCLAD</sequence>
<evidence type="ECO:0000256" key="4">
    <source>
        <dbReference type="ARBA" id="ARBA00023136"/>
    </source>
</evidence>
<accession>A0AAJ6AGL6</accession>
<dbReference type="GO" id="GO:0016020">
    <property type="term" value="C:membrane"/>
    <property type="evidence" value="ECO:0007669"/>
    <property type="project" value="UniProtKB-SubCell"/>
</dbReference>
<keyword evidence="6" id="KW-0378">Hydrolase</keyword>
<keyword evidence="4 5" id="KW-0472">Membrane</keyword>
<evidence type="ECO:0000256" key="2">
    <source>
        <dbReference type="ARBA" id="ARBA00022692"/>
    </source>
</evidence>
<evidence type="ECO:0000256" key="3">
    <source>
        <dbReference type="ARBA" id="ARBA00022989"/>
    </source>
</evidence>
<dbReference type="NCBIfam" id="NF033740">
    <property type="entry name" value="MarP_fam_protase"/>
    <property type="match status" value="1"/>
</dbReference>
<feature type="transmembrane region" description="Helical" evidence="5">
    <location>
        <begin position="6"/>
        <end position="22"/>
    </location>
</feature>
<dbReference type="Pfam" id="PF02674">
    <property type="entry name" value="Colicin_V"/>
    <property type="match status" value="1"/>
</dbReference>
<dbReference type="GO" id="GO:0004252">
    <property type="term" value="F:serine-type endopeptidase activity"/>
    <property type="evidence" value="ECO:0007669"/>
    <property type="project" value="InterPro"/>
</dbReference>
<comment type="subcellular location">
    <subcellularLocation>
        <location evidence="1">Membrane</location>
        <topology evidence="1">Multi-pass membrane protein</topology>
    </subcellularLocation>
</comment>
<dbReference type="InterPro" id="IPR003825">
    <property type="entry name" value="Colicin-V_CvpA"/>
</dbReference>
<gene>
    <name evidence="6" type="ORF">QDX21_12120</name>
</gene>
<keyword evidence="3 5" id="KW-1133">Transmembrane helix</keyword>
<protein>
    <submittedName>
        <fullName evidence="6">MarP family serine protease</fullName>
        <ecNumber evidence="6">3.4.21.-</ecNumber>
    </submittedName>
</protein>
<dbReference type="InterPro" id="IPR043504">
    <property type="entry name" value="Peptidase_S1_PA_chymotrypsin"/>
</dbReference>
<evidence type="ECO:0000256" key="5">
    <source>
        <dbReference type="SAM" id="Phobius"/>
    </source>
</evidence>
<keyword evidence="2 5" id="KW-0812">Transmembrane</keyword>
<dbReference type="InterPro" id="IPR047680">
    <property type="entry name" value="MarP-like"/>
</dbReference>
<dbReference type="PANTHER" id="PTHR43019">
    <property type="entry name" value="SERINE ENDOPROTEASE DEGS"/>
    <property type="match status" value="1"/>
</dbReference>
<dbReference type="RefSeq" id="WP_279674817.1">
    <property type="nucleotide sequence ID" value="NZ_CP122566.1"/>
</dbReference>
<dbReference type="SUPFAM" id="SSF50494">
    <property type="entry name" value="Trypsin-like serine proteases"/>
    <property type="match status" value="1"/>
</dbReference>
<dbReference type="EMBL" id="CP122566">
    <property type="protein sequence ID" value="WGH93018.1"/>
    <property type="molecule type" value="Genomic_DNA"/>
</dbReference>
<keyword evidence="7" id="KW-1185">Reference proteome</keyword>
<dbReference type="Pfam" id="PF13365">
    <property type="entry name" value="Trypsin_2"/>
    <property type="match status" value="1"/>
</dbReference>
<dbReference type="Proteomes" id="UP001224674">
    <property type="component" value="Chromosome"/>
</dbReference>
<dbReference type="Gene3D" id="2.40.10.10">
    <property type="entry name" value="Trypsin-like serine proteases"/>
    <property type="match status" value="2"/>
</dbReference>
<feature type="transmembrane region" description="Helical" evidence="5">
    <location>
        <begin position="59"/>
        <end position="80"/>
    </location>
</feature>
<dbReference type="PRINTS" id="PR00834">
    <property type="entry name" value="PROTEASES2C"/>
</dbReference>
<dbReference type="GO" id="GO:0009403">
    <property type="term" value="P:toxin biosynthetic process"/>
    <property type="evidence" value="ECO:0007669"/>
    <property type="project" value="InterPro"/>
</dbReference>
<dbReference type="EC" id="3.4.21.-" evidence="6"/>
<dbReference type="InterPro" id="IPR001940">
    <property type="entry name" value="Peptidase_S1C"/>
</dbReference>
<name>A0AAJ6AGL6_9MICC</name>
<feature type="transmembrane region" description="Helical" evidence="5">
    <location>
        <begin position="101"/>
        <end position="122"/>
    </location>
</feature>
<reference evidence="6 7" key="1">
    <citation type="submission" date="2023-03" db="EMBL/GenBank/DDBJ databases">
        <title>Complete genome sequences of several Auritidibacter ignavus strains isolated from ear infections.</title>
        <authorList>
            <person name="Baehr T."/>
            <person name="Baumhoegger A.M."/>
        </authorList>
    </citation>
    <scope>NUCLEOTIDE SEQUENCE [LARGE SCALE GENOMIC DNA]</scope>
    <source>
        <strain evidence="6 7">BABAE-6</strain>
    </source>
</reference>